<evidence type="ECO:0000313" key="3">
    <source>
        <dbReference type="Proteomes" id="UP000203922"/>
    </source>
</evidence>
<evidence type="ECO:0000313" key="2">
    <source>
        <dbReference type="EMBL" id="CZS63620.1"/>
    </source>
</evidence>
<accession>A0A1E1JQ40</accession>
<dbReference type="Pfam" id="PF06593">
    <property type="entry name" value="RBDV_coat"/>
    <property type="match status" value="1"/>
</dbReference>
<sequence>MASKKTMPPSVQYQQSLYQQKLARARSVRRPGLVAYSESVNPITGEQFTSNDIASKMKRLNAWLKSNDRDFWDQHFAVQASRPAKATVGSTSRPQPVQSRAQSSTLLVQDTSRKYWEALPSKSRMSEIFAVPSEDDAPSMTAAITFGGFDQAKVISSIVLEVLVDCKSTDEIVGHLAVVENDPTDQTITDGLIFGLRYGSTELTSGRRFLKLSVEAGANLGSALAGKRIILKRSSASQQIFLRKWVEYTVVYTAPEFVTGQVMNLAHLP</sequence>
<name>A0A1E1JQ40_9VIRU</name>
<keyword evidence="2" id="KW-0946">Virion</keyword>
<dbReference type="GO" id="GO:0019028">
    <property type="term" value="C:viral capsid"/>
    <property type="evidence" value="ECO:0007669"/>
    <property type="project" value="UniProtKB-KW"/>
</dbReference>
<dbReference type="OrthoDB" id="27289at10239"/>
<feature type="compositionally biased region" description="Polar residues" evidence="1">
    <location>
        <begin position="88"/>
        <end position="104"/>
    </location>
</feature>
<keyword evidence="3" id="KW-1185">Reference proteome</keyword>
<dbReference type="InterPro" id="IPR009516">
    <property type="entry name" value="RBDV_coat"/>
</dbReference>
<reference evidence="2 3" key="1">
    <citation type="journal article" date="2017" name="Mol. Plant Pathol.">
        <title>Identification and characterization of privet leaf blotch-associated virus, a novel idaeovirus.</title>
        <authorList>
            <person name="Navarro B."/>
            <person name="Loconsole G."/>
            <person name="Giampetruzzi A."/>
            <person name="Aboughanem-Sabanadzovic N."/>
            <person name="Ragozzino A."/>
            <person name="Ragozzino E."/>
            <person name="Di Serio F."/>
        </authorList>
    </citation>
    <scope>NUCLEOTIDE SEQUENCE [LARGE SCALE GENOMIC DNA]</scope>
</reference>
<evidence type="ECO:0000256" key="1">
    <source>
        <dbReference type="SAM" id="MobiDB-lite"/>
    </source>
</evidence>
<dbReference type="GeneID" id="29295312"/>
<dbReference type="KEGG" id="vg:29295312"/>
<dbReference type="RefSeq" id="YP_009305432.1">
    <property type="nucleotide sequence ID" value="NC_031342.1"/>
</dbReference>
<keyword evidence="2" id="KW-0167">Capsid protein</keyword>
<proteinExistence type="predicted"/>
<dbReference type="Proteomes" id="UP000203922">
    <property type="component" value="Genome"/>
</dbReference>
<feature type="region of interest" description="Disordered" evidence="1">
    <location>
        <begin position="83"/>
        <end position="104"/>
    </location>
</feature>
<dbReference type="EMBL" id="LT221869">
    <property type="protein sequence ID" value="CZS63620.1"/>
    <property type="molecule type" value="Genomic_RNA"/>
</dbReference>
<protein>
    <submittedName>
        <fullName evidence="2">Coat protein</fullName>
    </submittedName>
</protein>
<organism evidence="2 3">
    <name type="scientific">Privet leaf blotch-associated virus</name>
    <dbReference type="NCBI Taxonomy" id="1811408"/>
    <lineage>
        <taxon>Viruses</taxon>
        <taxon>Riboviria</taxon>
        <taxon>Orthornavirae</taxon>
        <taxon>Kitrinoviricota</taxon>
        <taxon>Alsuviricetes</taxon>
        <taxon>Martellivirales</taxon>
        <taxon>Mayoviridae</taxon>
        <taxon>Idaeovirus</taxon>
        <taxon>Idaeovirus ligustri</taxon>
    </lineage>
</organism>
<gene>
    <name evidence="2" type="primary">ORF2b</name>
</gene>